<dbReference type="Proteomes" id="UP001529510">
    <property type="component" value="Unassembled WGS sequence"/>
</dbReference>
<dbReference type="EMBL" id="JAMKFB020000002">
    <property type="protein sequence ID" value="KAL0201318.1"/>
    <property type="molecule type" value="Genomic_DNA"/>
</dbReference>
<proteinExistence type="predicted"/>
<evidence type="ECO:0000313" key="2">
    <source>
        <dbReference type="EMBL" id="KAL0201318.1"/>
    </source>
</evidence>
<gene>
    <name evidence="2" type="ORF">M9458_004505</name>
</gene>
<organism evidence="2 3">
    <name type="scientific">Cirrhinus mrigala</name>
    <name type="common">Mrigala</name>
    <dbReference type="NCBI Taxonomy" id="683832"/>
    <lineage>
        <taxon>Eukaryota</taxon>
        <taxon>Metazoa</taxon>
        <taxon>Chordata</taxon>
        <taxon>Craniata</taxon>
        <taxon>Vertebrata</taxon>
        <taxon>Euteleostomi</taxon>
        <taxon>Actinopterygii</taxon>
        <taxon>Neopterygii</taxon>
        <taxon>Teleostei</taxon>
        <taxon>Ostariophysi</taxon>
        <taxon>Cypriniformes</taxon>
        <taxon>Cyprinidae</taxon>
        <taxon>Labeoninae</taxon>
        <taxon>Labeonini</taxon>
        <taxon>Cirrhinus</taxon>
    </lineage>
</organism>
<name>A0ABD0RU34_CIRMR</name>
<feature type="region of interest" description="Disordered" evidence="1">
    <location>
        <begin position="24"/>
        <end position="54"/>
    </location>
</feature>
<reference evidence="2 3" key="1">
    <citation type="submission" date="2024-05" db="EMBL/GenBank/DDBJ databases">
        <title>Genome sequencing and assembly of Indian major carp, Cirrhinus mrigala (Hamilton, 1822).</title>
        <authorList>
            <person name="Mohindra V."/>
            <person name="Chowdhury L.M."/>
            <person name="Lal K."/>
            <person name="Jena J.K."/>
        </authorList>
    </citation>
    <scope>NUCLEOTIDE SEQUENCE [LARGE SCALE GENOMIC DNA]</scope>
    <source>
        <strain evidence="2">CM1030</strain>
        <tissue evidence="2">Blood</tissue>
    </source>
</reference>
<feature type="non-terminal residue" evidence="2">
    <location>
        <position position="1"/>
    </location>
</feature>
<keyword evidence="3" id="KW-1185">Reference proteome</keyword>
<evidence type="ECO:0000313" key="3">
    <source>
        <dbReference type="Proteomes" id="UP001529510"/>
    </source>
</evidence>
<protein>
    <submittedName>
        <fullName evidence="2">Uncharacterized protein</fullName>
    </submittedName>
</protein>
<dbReference type="AlphaFoldDB" id="A0ABD0RU34"/>
<evidence type="ECO:0000256" key="1">
    <source>
        <dbReference type="SAM" id="MobiDB-lite"/>
    </source>
</evidence>
<feature type="non-terminal residue" evidence="2">
    <location>
        <position position="54"/>
    </location>
</feature>
<accession>A0ABD0RU34</accession>
<feature type="compositionally biased region" description="Acidic residues" evidence="1">
    <location>
        <begin position="45"/>
        <end position="54"/>
    </location>
</feature>
<comment type="caution">
    <text evidence="2">The sequence shown here is derived from an EMBL/GenBank/DDBJ whole genome shotgun (WGS) entry which is preliminary data.</text>
</comment>
<sequence>AVPGRELLEVDPGLAGSLANIVPRGKESSHKPLQLSQPHQRCGDFVDDPEVPPL</sequence>